<keyword evidence="3" id="KW-0408">Iron</keyword>
<dbReference type="InterPro" id="IPR028925">
    <property type="entry name" value="RRM_DME"/>
</dbReference>
<dbReference type="GO" id="GO:0035514">
    <property type="term" value="F:DNA demethylase activity"/>
    <property type="evidence" value="ECO:0007669"/>
    <property type="project" value="InterPro"/>
</dbReference>
<dbReference type="Pfam" id="PF15628">
    <property type="entry name" value="RRM_DME"/>
    <property type="match status" value="1"/>
</dbReference>
<dbReference type="InterPro" id="IPR044811">
    <property type="entry name" value="DME/ROS1"/>
</dbReference>
<keyword evidence="4" id="KW-0411">Iron-sulfur</keyword>
<name>A0A7C8Z2T6_OPUST</name>
<sequence>MEESNKHSVSLDDDVQDESLTVPGTLLVFADDESSQRPIDVPRIWLWNLPRRTLYCGSGITSIFRGLTWREIHRCCCEGFVCTRGFNRKTRAPKKLHSRLHVKTTKLQEDED</sequence>
<comment type="cofactor">
    <cofactor evidence="1">
        <name>[4Fe-4S] cluster</name>
        <dbReference type="ChEBI" id="CHEBI:49883"/>
    </cofactor>
</comment>
<dbReference type="GO" id="GO:0046872">
    <property type="term" value="F:metal ion binding"/>
    <property type="evidence" value="ECO:0007669"/>
    <property type="project" value="UniProtKB-KW"/>
</dbReference>
<dbReference type="PANTHER" id="PTHR46213">
    <property type="entry name" value="TRANSCRIPTIONAL ACTIVATOR DEMETER"/>
    <property type="match status" value="1"/>
</dbReference>
<feature type="domain" description="Demeter RRM-fold" evidence="5">
    <location>
        <begin position="28"/>
        <end position="102"/>
    </location>
</feature>
<dbReference type="PANTHER" id="PTHR46213:SF13">
    <property type="entry name" value="DEMETER-LIKE PROTEIN 2-RELATED"/>
    <property type="match status" value="1"/>
</dbReference>
<organism evidence="6">
    <name type="scientific">Opuntia streptacantha</name>
    <name type="common">Prickly pear cactus</name>
    <name type="synonym">Opuntia cardona</name>
    <dbReference type="NCBI Taxonomy" id="393608"/>
    <lineage>
        <taxon>Eukaryota</taxon>
        <taxon>Viridiplantae</taxon>
        <taxon>Streptophyta</taxon>
        <taxon>Embryophyta</taxon>
        <taxon>Tracheophyta</taxon>
        <taxon>Spermatophyta</taxon>
        <taxon>Magnoliopsida</taxon>
        <taxon>eudicotyledons</taxon>
        <taxon>Gunneridae</taxon>
        <taxon>Pentapetalae</taxon>
        <taxon>Caryophyllales</taxon>
        <taxon>Cactineae</taxon>
        <taxon>Cactaceae</taxon>
        <taxon>Opuntioideae</taxon>
        <taxon>Opuntia</taxon>
    </lineage>
</organism>
<dbReference type="AlphaFoldDB" id="A0A7C8Z2T6"/>
<keyword evidence="2" id="KW-0479">Metal-binding</keyword>
<dbReference type="GO" id="GO:0051536">
    <property type="term" value="F:iron-sulfur cluster binding"/>
    <property type="evidence" value="ECO:0007669"/>
    <property type="project" value="UniProtKB-KW"/>
</dbReference>
<proteinExistence type="predicted"/>
<evidence type="ECO:0000256" key="3">
    <source>
        <dbReference type="ARBA" id="ARBA00023004"/>
    </source>
</evidence>
<dbReference type="EMBL" id="GISG01080389">
    <property type="protein sequence ID" value="MBA4632010.1"/>
    <property type="molecule type" value="Transcribed_RNA"/>
</dbReference>
<reference evidence="6" key="2">
    <citation type="submission" date="2020-07" db="EMBL/GenBank/DDBJ databases">
        <authorList>
            <person name="Vera ALvarez R."/>
            <person name="Arias-Moreno D.M."/>
            <person name="Jimenez-Jacinto V."/>
            <person name="Jimenez-Bremont J.F."/>
            <person name="Swaminathan K."/>
            <person name="Moose S.P."/>
            <person name="Guerrero-Gonzalez M.L."/>
            <person name="Marino-Ramirez L."/>
            <person name="Landsman D."/>
            <person name="Rodriguez-Kessler M."/>
            <person name="Delgado-Sanchez P."/>
        </authorList>
    </citation>
    <scope>NUCLEOTIDE SEQUENCE</scope>
    <source>
        <tissue evidence="6">Cladode</tissue>
    </source>
</reference>
<evidence type="ECO:0000259" key="5">
    <source>
        <dbReference type="Pfam" id="PF15628"/>
    </source>
</evidence>
<reference evidence="6" key="1">
    <citation type="journal article" date="2013" name="J. Plant Res.">
        <title>Effect of fungi and light on seed germination of three Opuntia species from semiarid lands of central Mexico.</title>
        <authorList>
            <person name="Delgado-Sanchez P."/>
            <person name="Jimenez-Bremont J.F."/>
            <person name="Guerrero-Gonzalez Mde L."/>
            <person name="Flores J."/>
        </authorList>
    </citation>
    <scope>NUCLEOTIDE SEQUENCE</scope>
    <source>
        <tissue evidence="6">Cladode</tissue>
    </source>
</reference>
<protein>
    <recommendedName>
        <fullName evidence="5">Demeter RRM-fold domain-containing protein</fullName>
    </recommendedName>
</protein>
<evidence type="ECO:0000256" key="1">
    <source>
        <dbReference type="ARBA" id="ARBA00001966"/>
    </source>
</evidence>
<dbReference type="GO" id="GO:0141166">
    <property type="term" value="P:chromosomal 5-methylcytosine DNA demethylation pathway"/>
    <property type="evidence" value="ECO:0007669"/>
    <property type="project" value="InterPro"/>
</dbReference>
<evidence type="ECO:0000256" key="4">
    <source>
        <dbReference type="ARBA" id="ARBA00023014"/>
    </source>
</evidence>
<dbReference type="GO" id="GO:0019104">
    <property type="term" value="F:DNA N-glycosylase activity"/>
    <property type="evidence" value="ECO:0007669"/>
    <property type="project" value="InterPro"/>
</dbReference>
<evidence type="ECO:0000256" key="2">
    <source>
        <dbReference type="ARBA" id="ARBA00022723"/>
    </source>
</evidence>
<accession>A0A7C8Z2T6</accession>
<evidence type="ECO:0000313" key="6">
    <source>
        <dbReference type="EMBL" id="MBA4632010.1"/>
    </source>
</evidence>